<feature type="domain" description="CENP-V/GFA" evidence="4">
    <location>
        <begin position="2"/>
        <end position="115"/>
    </location>
</feature>
<dbReference type="Gene3D" id="2.170.150.70">
    <property type="match status" value="1"/>
</dbReference>
<dbReference type="InterPro" id="IPR006913">
    <property type="entry name" value="CENP-V/GFA"/>
</dbReference>
<sequence>MLTATCHCKAIRIVFPPPTEPLNECLCSICRRYGALWAYYPVKDVQIIRDQADVTDPDGIYLWGDKMCEFHRCAKCGCVTHWEATDKSYPKMGVNARMLERVDLEALETLKSDGP</sequence>
<dbReference type="InParanoid" id="F8Q6W8"/>
<dbReference type="Pfam" id="PF04828">
    <property type="entry name" value="GFA"/>
    <property type="match status" value="1"/>
</dbReference>
<organism evidence="6">
    <name type="scientific">Serpula lacrymans var. lacrymans (strain S7.3)</name>
    <name type="common">Dry rot fungus</name>
    <dbReference type="NCBI Taxonomy" id="936435"/>
    <lineage>
        <taxon>Eukaryota</taxon>
        <taxon>Fungi</taxon>
        <taxon>Dikarya</taxon>
        <taxon>Basidiomycota</taxon>
        <taxon>Agaricomycotina</taxon>
        <taxon>Agaricomycetes</taxon>
        <taxon>Agaricomycetidae</taxon>
        <taxon>Boletales</taxon>
        <taxon>Coniophorineae</taxon>
        <taxon>Serpulaceae</taxon>
        <taxon>Serpula</taxon>
    </lineage>
</organism>
<reference evidence="6" key="1">
    <citation type="journal article" date="2011" name="Science">
        <title>The plant cell wall-decomposing machinery underlies the functional diversity of forest fungi.</title>
        <authorList>
            <person name="Eastwood D.C."/>
            <person name="Floudas D."/>
            <person name="Binder M."/>
            <person name="Majcherczyk A."/>
            <person name="Schneider P."/>
            <person name="Aerts A."/>
            <person name="Asiegbu F.O."/>
            <person name="Baker S.E."/>
            <person name="Barry K."/>
            <person name="Bendiksby M."/>
            <person name="Blumentritt M."/>
            <person name="Coutinho P.M."/>
            <person name="Cullen D."/>
            <person name="de Vries R.P."/>
            <person name="Gathman A."/>
            <person name="Goodell B."/>
            <person name="Henrissat B."/>
            <person name="Ihrmark K."/>
            <person name="Kauserud H."/>
            <person name="Kohler A."/>
            <person name="LaButti K."/>
            <person name="Lapidus A."/>
            <person name="Lavin J.L."/>
            <person name="Lee Y.-H."/>
            <person name="Lindquist E."/>
            <person name="Lilly W."/>
            <person name="Lucas S."/>
            <person name="Morin E."/>
            <person name="Murat C."/>
            <person name="Oguiza J.A."/>
            <person name="Park J."/>
            <person name="Pisabarro A.G."/>
            <person name="Riley R."/>
            <person name="Rosling A."/>
            <person name="Salamov A."/>
            <person name="Schmidt O."/>
            <person name="Schmutz J."/>
            <person name="Skrede I."/>
            <person name="Stenlid J."/>
            <person name="Wiebenga A."/>
            <person name="Xie X."/>
            <person name="Kuees U."/>
            <person name="Hibbett D.S."/>
            <person name="Hoffmeister D."/>
            <person name="Hoegberg N."/>
            <person name="Martin F."/>
            <person name="Grigoriev I.V."/>
            <person name="Watkinson S.C."/>
        </authorList>
    </citation>
    <scope>NUCLEOTIDE SEQUENCE [LARGE SCALE GENOMIC DNA]</scope>
    <source>
        <strain evidence="6">strain S7.3</strain>
    </source>
</reference>
<dbReference type="OMA" id="LTATCHC"/>
<evidence type="ECO:0000256" key="3">
    <source>
        <dbReference type="ARBA" id="ARBA00022833"/>
    </source>
</evidence>
<comment type="similarity">
    <text evidence="1">Belongs to the Gfa family.</text>
</comment>
<keyword evidence="3" id="KW-0862">Zinc</keyword>
<dbReference type="EMBL" id="GL945484">
    <property type="protein sequence ID" value="EGN96356.1"/>
    <property type="molecule type" value="Genomic_DNA"/>
</dbReference>
<dbReference type="PANTHER" id="PTHR28620:SF1">
    <property type="entry name" value="CENP-V_GFA DOMAIN-CONTAINING PROTEIN"/>
    <property type="match status" value="1"/>
</dbReference>
<evidence type="ECO:0000313" key="5">
    <source>
        <dbReference type="EMBL" id="EGN96356.1"/>
    </source>
</evidence>
<protein>
    <recommendedName>
        <fullName evidence="4">CENP-V/GFA domain-containing protein</fullName>
    </recommendedName>
</protein>
<dbReference type="Proteomes" id="UP000008063">
    <property type="component" value="Unassembled WGS sequence"/>
</dbReference>
<dbReference type="PANTHER" id="PTHR28620">
    <property type="entry name" value="CENTROMERE PROTEIN V"/>
    <property type="match status" value="1"/>
</dbReference>
<dbReference type="GO" id="GO:0046872">
    <property type="term" value="F:metal ion binding"/>
    <property type="evidence" value="ECO:0007669"/>
    <property type="project" value="UniProtKB-KW"/>
</dbReference>
<dbReference type="GO" id="GO:0016846">
    <property type="term" value="F:carbon-sulfur lyase activity"/>
    <property type="evidence" value="ECO:0007669"/>
    <property type="project" value="InterPro"/>
</dbReference>
<dbReference type="HOGENOM" id="CLU_055491_7_1_1"/>
<keyword evidence="6" id="KW-1185">Reference proteome</keyword>
<dbReference type="InterPro" id="IPR052355">
    <property type="entry name" value="CENP-V-like"/>
</dbReference>
<gene>
    <name evidence="5" type="ORF">SERLA73DRAFT_186072</name>
</gene>
<accession>F8Q6W8</accession>
<evidence type="ECO:0000313" key="6">
    <source>
        <dbReference type="Proteomes" id="UP000008063"/>
    </source>
</evidence>
<dbReference type="AlphaFoldDB" id="F8Q6W8"/>
<evidence type="ECO:0000259" key="4">
    <source>
        <dbReference type="PROSITE" id="PS51891"/>
    </source>
</evidence>
<name>F8Q6W8_SERL3</name>
<dbReference type="InterPro" id="IPR011057">
    <property type="entry name" value="Mss4-like_sf"/>
</dbReference>
<evidence type="ECO:0000256" key="1">
    <source>
        <dbReference type="ARBA" id="ARBA00005495"/>
    </source>
</evidence>
<dbReference type="SUPFAM" id="SSF51316">
    <property type="entry name" value="Mss4-like"/>
    <property type="match status" value="1"/>
</dbReference>
<dbReference type="PROSITE" id="PS51891">
    <property type="entry name" value="CENP_V_GFA"/>
    <property type="match status" value="1"/>
</dbReference>
<evidence type="ECO:0000256" key="2">
    <source>
        <dbReference type="ARBA" id="ARBA00022723"/>
    </source>
</evidence>
<keyword evidence="2" id="KW-0479">Metal-binding</keyword>
<proteinExistence type="inferred from homology"/>